<dbReference type="VEuPathDB" id="VectorBase:ASIC021678"/>
<evidence type="ECO:0000313" key="4">
    <source>
        <dbReference type="Proteomes" id="UP000030765"/>
    </source>
</evidence>
<dbReference type="EMBL" id="KE525419">
    <property type="protein sequence ID" value="KFB53366.1"/>
    <property type="molecule type" value="Genomic_DNA"/>
</dbReference>
<gene>
    <name evidence="2" type="ORF">ZHAS_00021678</name>
</gene>
<dbReference type="EnsemblMetazoa" id="ASIC021678-RA">
    <property type="protein sequence ID" value="ASIC021678-PA"/>
    <property type="gene ID" value="ASIC021678"/>
</dbReference>
<dbReference type="Proteomes" id="UP000030765">
    <property type="component" value="Unassembled WGS sequence"/>
</dbReference>
<protein>
    <submittedName>
        <fullName evidence="2 3">Uncharacterized protein</fullName>
    </submittedName>
</protein>
<evidence type="ECO:0000256" key="1">
    <source>
        <dbReference type="SAM" id="MobiDB-lite"/>
    </source>
</evidence>
<accession>A0A084WT22</accession>
<feature type="region of interest" description="Disordered" evidence="1">
    <location>
        <begin position="33"/>
        <end position="61"/>
    </location>
</feature>
<dbReference type="AlphaFoldDB" id="A0A084WT22"/>
<evidence type="ECO:0000313" key="2">
    <source>
        <dbReference type="EMBL" id="KFB53366.1"/>
    </source>
</evidence>
<dbReference type="VEuPathDB" id="VectorBase:ASIS013061"/>
<keyword evidence="4" id="KW-1185">Reference proteome</keyword>
<name>A0A084WT22_ANOSI</name>
<reference evidence="2 4" key="1">
    <citation type="journal article" date="2014" name="BMC Genomics">
        <title>Genome sequence of Anopheles sinensis provides insight into genetics basis of mosquito competence for malaria parasites.</title>
        <authorList>
            <person name="Zhou D."/>
            <person name="Zhang D."/>
            <person name="Ding G."/>
            <person name="Shi L."/>
            <person name="Hou Q."/>
            <person name="Ye Y."/>
            <person name="Xu Y."/>
            <person name="Zhou H."/>
            <person name="Xiong C."/>
            <person name="Li S."/>
            <person name="Yu J."/>
            <person name="Hong S."/>
            <person name="Yu X."/>
            <person name="Zou P."/>
            <person name="Chen C."/>
            <person name="Chang X."/>
            <person name="Wang W."/>
            <person name="Lv Y."/>
            <person name="Sun Y."/>
            <person name="Ma L."/>
            <person name="Shen B."/>
            <person name="Zhu C."/>
        </authorList>
    </citation>
    <scope>NUCLEOTIDE SEQUENCE [LARGE SCALE GENOMIC DNA]</scope>
</reference>
<dbReference type="EMBL" id="ATLV01026809">
    <property type="status" value="NOT_ANNOTATED_CDS"/>
    <property type="molecule type" value="Genomic_DNA"/>
</dbReference>
<proteinExistence type="predicted"/>
<organism evidence="2">
    <name type="scientific">Anopheles sinensis</name>
    <name type="common">Mosquito</name>
    <dbReference type="NCBI Taxonomy" id="74873"/>
    <lineage>
        <taxon>Eukaryota</taxon>
        <taxon>Metazoa</taxon>
        <taxon>Ecdysozoa</taxon>
        <taxon>Arthropoda</taxon>
        <taxon>Hexapoda</taxon>
        <taxon>Insecta</taxon>
        <taxon>Pterygota</taxon>
        <taxon>Neoptera</taxon>
        <taxon>Endopterygota</taxon>
        <taxon>Diptera</taxon>
        <taxon>Nematocera</taxon>
        <taxon>Culicoidea</taxon>
        <taxon>Culicidae</taxon>
        <taxon>Anophelinae</taxon>
        <taxon>Anopheles</taxon>
    </lineage>
</organism>
<reference evidence="3" key="2">
    <citation type="submission" date="2020-05" db="UniProtKB">
        <authorList>
            <consortium name="EnsemblMetazoa"/>
        </authorList>
    </citation>
    <scope>IDENTIFICATION</scope>
</reference>
<evidence type="ECO:0000313" key="3">
    <source>
        <dbReference type="EnsemblMetazoa" id="ASIC021678-PA"/>
    </source>
</evidence>
<sequence length="125" mass="13156">MWGEVLYGAGHQYDTALLPALVRPVRPFCGLWPPEAPSATRPGRKRPRQERQPGRYPEAGAHYGGVAAAGLVGAGSYGSCPPPPPPGLPGTAVTTGTLMQGVLPVKTDIRFWPLGCKMSLLLGQV</sequence>